<organism evidence="3 4">
    <name type="scientific">Taxus chinensis</name>
    <name type="common">Chinese yew</name>
    <name type="synonym">Taxus wallichiana var. chinensis</name>
    <dbReference type="NCBI Taxonomy" id="29808"/>
    <lineage>
        <taxon>Eukaryota</taxon>
        <taxon>Viridiplantae</taxon>
        <taxon>Streptophyta</taxon>
        <taxon>Embryophyta</taxon>
        <taxon>Tracheophyta</taxon>
        <taxon>Spermatophyta</taxon>
        <taxon>Pinopsida</taxon>
        <taxon>Pinidae</taxon>
        <taxon>Conifers II</taxon>
        <taxon>Cupressales</taxon>
        <taxon>Taxaceae</taxon>
        <taxon>Taxus</taxon>
    </lineage>
</organism>
<dbReference type="Gene3D" id="1.20.5.340">
    <property type="match status" value="1"/>
</dbReference>
<evidence type="ECO:0000256" key="2">
    <source>
        <dbReference type="SAM" id="MobiDB-lite"/>
    </source>
</evidence>
<feature type="region of interest" description="Disordered" evidence="2">
    <location>
        <begin position="713"/>
        <end position="738"/>
    </location>
</feature>
<evidence type="ECO:0000313" key="3">
    <source>
        <dbReference type="EMBL" id="KAH9298270.1"/>
    </source>
</evidence>
<gene>
    <name evidence="3" type="ORF">KI387_029952</name>
</gene>
<feature type="coiled-coil region" evidence="1">
    <location>
        <begin position="243"/>
        <end position="361"/>
    </location>
</feature>
<feature type="compositionally biased region" description="Basic residues" evidence="2">
    <location>
        <begin position="718"/>
        <end position="728"/>
    </location>
</feature>
<protein>
    <recommendedName>
        <fullName evidence="5">MAR-binding filament-like protein 1-1</fullName>
    </recommendedName>
</protein>
<evidence type="ECO:0008006" key="5">
    <source>
        <dbReference type="Google" id="ProtNLM"/>
    </source>
</evidence>
<name>A0AA38FDS5_TAXCH</name>
<feature type="compositionally biased region" description="Basic and acidic residues" evidence="2">
    <location>
        <begin position="50"/>
        <end position="60"/>
    </location>
</feature>
<feature type="coiled-coil region" evidence="1">
    <location>
        <begin position="587"/>
        <end position="642"/>
    </location>
</feature>
<feature type="region of interest" description="Disordered" evidence="2">
    <location>
        <begin position="35"/>
        <end position="67"/>
    </location>
</feature>
<evidence type="ECO:0000256" key="1">
    <source>
        <dbReference type="SAM" id="Coils"/>
    </source>
</evidence>
<accession>A0AA38FDS5</accession>
<dbReference type="Proteomes" id="UP000824469">
    <property type="component" value="Unassembled WGS sequence"/>
</dbReference>
<dbReference type="EMBL" id="JAHRHJ020000010">
    <property type="protein sequence ID" value="KAH9298270.1"/>
    <property type="molecule type" value="Genomic_DNA"/>
</dbReference>
<keyword evidence="4" id="KW-1185">Reference proteome</keyword>
<feature type="coiled-coil region" evidence="1">
    <location>
        <begin position="671"/>
        <end position="705"/>
    </location>
</feature>
<dbReference type="AlphaFoldDB" id="A0AA38FDS5"/>
<feature type="region of interest" description="Disordered" evidence="2">
    <location>
        <begin position="757"/>
        <end position="785"/>
    </location>
</feature>
<reference evidence="3 4" key="1">
    <citation type="journal article" date="2021" name="Nat. Plants">
        <title>The Taxus genome provides insights into paclitaxel biosynthesis.</title>
        <authorList>
            <person name="Xiong X."/>
            <person name="Gou J."/>
            <person name="Liao Q."/>
            <person name="Li Y."/>
            <person name="Zhou Q."/>
            <person name="Bi G."/>
            <person name="Li C."/>
            <person name="Du R."/>
            <person name="Wang X."/>
            <person name="Sun T."/>
            <person name="Guo L."/>
            <person name="Liang H."/>
            <person name="Lu P."/>
            <person name="Wu Y."/>
            <person name="Zhang Z."/>
            <person name="Ro D.K."/>
            <person name="Shang Y."/>
            <person name="Huang S."/>
            <person name="Yan J."/>
        </authorList>
    </citation>
    <scope>NUCLEOTIDE SEQUENCE [LARGE SCALE GENOMIC DNA]</scope>
    <source>
        <strain evidence="3">Ta-2019</strain>
    </source>
</reference>
<feature type="region of interest" description="Disordered" evidence="2">
    <location>
        <begin position="99"/>
        <end position="122"/>
    </location>
</feature>
<sequence length="785" mass="88376">MGSLVVVLGFSSTSHPLQQSLTLQKQQGGIFNPVKHRRSRKRVLATRSDAAAHMERKNKDSPSSSSFPGRRATLAFLAFSASPLLAFGSEAVVDRKDMDLPDTSKSQKSEIADALASPLQQQKTTAEFTDEIKSRESVLFGFLNEIGIIGFGVLGALYMLERKDRVAAESTIEATVVQLTEKVAAMASLREDLEGRIQLEQDKSQKRAKKAQEEQVVLSKELMSAKGMATGLQKQLESRGKMVQELEAQVEVFKSEITQVQKDNMTLETELEGNKSRLNELEDKLKFANTIVQEKEKKIDSLRFSLKEREKNSIEISFKAEQARKSLSETQAQIRELQQELENAKNELLQKDLSIKGLNERLDLAVVEKTDTKEKLVLLHEELNQMKLRFDKDLDSSRQAIFVKQEEVNQLKEKLKIAYDEAKRNKGIAAGLEEKNSALGVLLEEKKENLKHLSDELQRSVESLEVSRSQVATLSSNLATSQAANVRLESEIARLQNDRDAMCNALEKRVHEEQQTLSKLSSESDSVKKALNTSRNEILFLNKKLKDTTASHEKIEEELSKVCKTADTTFAALNEQKQIAAALGSKLESSERNLFEEKEDKRMLQRDFEEATKSMEDMRSCIMSLSEELEIAKSKTNNLEASKDSLYESLEEQKQLTKEVQEGAEHANKILMRFGKEKDAYLKRAKKLEEEISSAKGEILRLRKQIIWTNTLSGEARHQKKKEMKGKQSHGNDRQPTDVSLQIEGMQTELSQIQEKLGDAEQEQVISGGTKSSLNEGVNVDIQSV</sequence>
<evidence type="ECO:0000313" key="4">
    <source>
        <dbReference type="Proteomes" id="UP000824469"/>
    </source>
</evidence>
<feature type="coiled-coil region" evidence="1">
    <location>
        <begin position="405"/>
        <end position="558"/>
    </location>
</feature>
<feature type="compositionally biased region" description="Polar residues" evidence="2">
    <location>
        <begin position="764"/>
        <end position="785"/>
    </location>
</feature>
<comment type="caution">
    <text evidence="3">The sequence shown here is derived from an EMBL/GenBank/DDBJ whole genome shotgun (WGS) entry which is preliminary data.</text>
</comment>
<proteinExistence type="predicted"/>
<dbReference type="OMA" id="NVKTHFI"/>
<keyword evidence="1" id="KW-0175">Coiled coil</keyword>
<feature type="compositionally biased region" description="Basic residues" evidence="2">
    <location>
        <begin position="35"/>
        <end position="44"/>
    </location>
</feature>